<keyword evidence="6" id="KW-1185">Reference proteome</keyword>
<evidence type="ECO:0000313" key="5">
    <source>
        <dbReference type="EMBL" id="MCF7560323.1"/>
    </source>
</evidence>
<dbReference type="Proteomes" id="UP001200022">
    <property type="component" value="Unassembled WGS sequence"/>
</dbReference>
<protein>
    <submittedName>
        <fullName evidence="5">Uncharacterized protein</fullName>
    </submittedName>
</protein>
<gene>
    <name evidence="5" type="ORF">L3X39_06690</name>
</gene>
<dbReference type="Gene3D" id="3.90.550.10">
    <property type="entry name" value="Spore Coat Polysaccharide Biosynthesis Protein SpsA, Chain A"/>
    <property type="match status" value="1"/>
</dbReference>
<dbReference type="CDD" id="cd03349">
    <property type="entry name" value="LbH_XAT"/>
    <property type="match status" value="1"/>
</dbReference>
<dbReference type="InterPro" id="IPR018357">
    <property type="entry name" value="Hexapep_transf_CS"/>
</dbReference>
<evidence type="ECO:0000256" key="2">
    <source>
        <dbReference type="ARBA" id="ARBA00022679"/>
    </source>
</evidence>
<evidence type="ECO:0000313" key="6">
    <source>
        <dbReference type="Proteomes" id="UP001200022"/>
    </source>
</evidence>
<sequence>MSLSPIVLFAYNRPMHTKKVLDALAINPEAKESELYIFCDGPKLKISSDGLNNINEVVNIAKSENRFKNVYVRINKKNKGLAKSIIEGVTEVVEKYGRIIVLEDDIEVSSGFLKFMNDALKLYESNDNIMHISGYMYPHKEDLPETLFFNVPLCWGWATWSNSWQRFSEDSIYLWNELKHKKKFKDFDKFGGDYLSSQLAHNITGKLNTWFVKWHASVMLQKGYTLFPRKSMVQNIGFDNSGVHNGIQTEFHISSLAKTINVEPINLVESEKVQLIVKDFYKQIKENQSKISFKTIIKNKVRSMMFSVFPELKKVLKYNQQIVKTKTYLGKNTKIYPPSRLSNTIIGNYTYISENSVINNTIIGKFCSVGANFMAGRGVHPTIGISTHPMFYSTAKQNGTTLSLNNRIEEFEPITIGNDVFIGMNVTILDGVTIGDGAIIGAGAVVSKDIPPYAIAVGNPIKILKYRFNQDTIDKLLKLKWWNFNDESLSLIEKHFFKVEEFISAIKEEENKETL</sequence>
<dbReference type="InterPro" id="IPR001451">
    <property type="entry name" value="Hexapep"/>
</dbReference>
<name>A0ABS9IHT1_9FLAO</name>
<dbReference type="Pfam" id="PF00132">
    <property type="entry name" value="Hexapep"/>
    <property type="match status" value="1"/>
</dbReference>
<accession>A0ABS9IHT1</accession>
<evidence type="ECO:0000256" key="3">
    <source>
        <dbReference type="ARBA" id="ARBA00022737"/>
    </source>
</evidence>
<evidence type="ECO:0000256" key="1">
    <source>
        <dbReference type="ARBA" id="ARBA00007274"/>
    </source>
</evidence>
<dbReference type="SUPFAM" id="SSF51161">
    <property type="entry name" value="Trimeric LpxA-like enzymes"/>
    <property type="match status" value="1"/>
</dbReference>
<keyword evidence="3" id="KW-0677">Repeat</keyword>
<dbReference type="EMBL" id="JAKKDV010000002">
    <property type="protein sequence ID" value="MCF7560323.1"/>
    <property type="molecule type" value="Genomic_DNA"/>
</dbReference>
<dbReference type="InterPro" id="IPR029044">
    <property type="entry name" value="Nucleotide-diphossugar_trans"/>
</dbReference>
<proteinExistence type="inferred from homology"/>
<organism evidence="5 6">
    <name type="scientific">Flaviramulus multivorans</name>
    <dbReference type="NCBI Taxonomy" id="1304750"/>
    <lineage>
        <taxon>Bacteria</taxon>
        <taxon>Pseudomonadati</taxon>
        <taxon>Bacteroidota</taxon>
        <taxon>Flavobacteriia</taxon>
        <taxon>Flavobacteriales</taxon>
        <taxon>Flavobacteriaceae</taxon>
        <taxon>Flaviramulus</taxon>
    </lineage>
</organism>
<reference evidence="5 6" key="1">
    <citation type="submission" date="2022-01" db="EMBL/GenBank/DDBJ databases">
        <title>Draft genome sequence of Sabulilitoribacter multivorans KCTC 32326.</title>
        <authorList>
            <person name="Oh J.-S."/>
        </authorList>
    </citation>
    <scope>NUCLEOTIDE SEQUENCE [LARGE SCALE GENOMIC DNA]</scope>
    <source>
        <strain evidence="5 6">M-M16</strain>
    </source>
</reference>
<dbReference type="InterPro" id="IPR050179">
    <property type="entry name" value="Trans_hexapeptide_repeat"/>
</dbReference>
<dbReference type="PANTHER" id="PTHR43300">
    <property type="entry name" value="ACETYLTRANSFERASE"/>
    <property type="match status" value="1"/>
</dbReference>
<keyword evidence="4" id="KW-0012">Acyltransferase</keyword>
<dbReference type="Gene3D" id="2.160.10.10">
    <property type="entry name" value="Hexapeptide repeat proteins"/>
    <property type="match status" value="1"/>
</dbReference>
<dbReference type="SUPFAM" id="SSF53448">
    <property type="entry name" value="Nucleotide-diphospho-sugar transferases"/>
    <property type="match status" value="1"/>
</dbReference>
<dbReference type="RefSeq" id="WP_237231002.1">
    <property type="nucleotide sequence ID" value="NZ_JAKKDV010000002.1"/>
</dbReference>
<dbReference type="PANTHER" id="PTHR43300:SF11">
    <property type="entry name" value="ACETYLTRANSFERASE RV3034C-RELATED"/>
    <property type="match status" value="1"/>
</dbReference>
<comment type="similarity">
    <text evidence="1">Belongs to the transferase hexapeptide repeat family.</text>
</comment>
<dbReference type="InterPro" id="IPR011004">
    <property type="entry name" value="Trimer_LpxA-like_sf"/>
</dbReference>
<evidence type="ECO:0000256" key="4">
    <source>
        <dbReference type="ARBA" id="ARBA00023315"/>
    </source>
</evidence>
<dbReference type="PROSITE" id="PS00101">
    <property type="entry name" value="HEXAPEP_TRANSFERASES"/>
    <property type="match status" value="1"/>
</dbReference>
<comment type="caution">
    <text evidence="5">The sequence shown here is derived from an EMBL/GenBank/DDBJ whole genome shotgun (WGS) entry which is preliminary data.</text>
</comment>
<keyword evidence="2" id="KW-0808">Transferase</keyword>